<dbReference type="Gene3D" id="1.25.40.20">
    <property type="entry name" value="Ankyrin repeat-containing domain"/>
    <property type="match status" value="1"/>
</dbReference>
<evidence type="ECO:0000256" key="3">
    <source>
        <dbReference type="PROSITE-ProRule" id="PRU00023"/>
    </source>
</evidence>
<dbReference type="PROSITE" id="PS50088">
    <property type="entry name" value="ANK_REPEAT"/>
    <property type="match status" value="3"/>
</dbReference>
<organism evidence="4 5">
    <name type="scientific">Dipteronia sinensis</name>
    <dbReference type="NCBI Taxonomy" id="43782"/>
    <lineage>
        <taxon>Eukaryota</taxon>
        <taxon>Viridiplantae</taxon>
        <taxon>Streptophyta</taxon>
        <taxon>Embryophyta</taxon>
        <taxon>Tracheophyta</taxon>
        <taxon>Spermatophyta</taxon>
        <taxon>Magnoliopsida</taxon>
        <taxon>eudicotyledons</taxon>
        <taxon>Gunneridae</taxon>
        <taxon>Pentapetalae</taxon>
        <taxon>rosids</taxon>
        <taxon>malvids</taxon>
        <taxon>Sapindales</taxon>
        <taxon>Sapindaceae</taxon>
        <taxon>Hippocastanoideae</taxon>
        <taxon>Acereae</taxon>
        <taxon>Dipteronia</taxon>
    </lineage>
</organism>
<dbReference type="InterPro" id="IPR002110">
    <property type="entry name" value="Ankyrin_rpt"/>
</dbReference>
<dbReference type="Pfam" id="PF00023">
    <property type="entry name" value="Ank"/>
    <property type="match status" value="1"/>
</dbReference>
<reference evidence="4" key="1">
    <citation type="journal article" date="2023" name="Plant J.">
        <title>Genome sequences and population genomics provide insights into the demographic history, inbreeding, and mutation load of two 'living fossil' tree species of Dipteronia.</title>
        <authorList>
            <person name="Feng Y."/>
            <person name="Comes H.P."/>
            <person name="Chen J."/>
            <person name="Zhu S."/>
            <person name="Lu R."/>
            <person name="Zhang X."/>
            <person name="Li P."/>
            <person name="Qiu J."/>
            <person name="Olsen K.M."/>
            <person name="Qiu Y."/>
        </authorList>
    </citation>
    <scope>NUCLEOTIDE SEQUENCE</scope>
    <source>
        <strain evidence="4">NBL</strain>
    </source>
</reference>
<sequence length="141" mass="16137">MRKGILHSTLQHTWPGCIEEVLYLLEIKSDWAFERNSKGFYPLHLACENGHIKVINGLLRKWPDPTELFCTKGQNILHIAAKSGKDNVVRYLLNERGTDKLVNKIDINGNTPYHLAAIHGNSMILVSLMRDKRSKIDLVNY</sequence>
<accession>A0AAD9ZMV4</accession>
<name>A0AAD9ZMV4_9ROSI</name>
<dbReference type="EMBL" id="JANJYJ010000010">
    <property type="protein sequence ID" value="KAK3184164.1"/>
    <property type="molecule type" value="Genomic_DNA"/>
</dbReference>
<dbReference type="GO" id="GO:0005886">
    <property type="term" value="C:plasma membrane"/>
    <property type="evidence" value="ECO:0007669"/>
    <property type="project" value="TreeGrafter"/>
</dbReference>
<protein>
    <submittedName>
        <fullName evidence="4">Uncharacterized protein</fullName>
    </submittedName>
</protein>
<evidence type="ECO:0000256" key="2">
    <source>
        <dbReference type="ARBA" id="ARBA00023043"/>
    </source>
</evidence>
<feature type="repeat" description="ANK" evidence="3">
    <location>
        <begin position="72"/>
        <end position="104"/>
    </location>
</feature>
<dbReference type="InterPro" id="IPR036770">
    <property type="entry name" value="Ankyrin_rpt-contain_sf"/>
</dbReference>
<keyword evidence="2 3" id="KW-0040">ANK repeat</keyword>
<keyword evidence="1" id="KW-0677">Repeat</keyword>
<feature type="repeat" description="ANK" evidence="3">
    <location>
        <begin position="38"/>
        <end position="61"/>
    </location>
</feature>
<dbReference type="SUPFAM" id="SSF48403">
    <property type="entry name" value="Ankyrin repeat"/>
    <property type="match status" value="1"/>
</dbReference>
<dbReference type="Proteomes" id="UP001281410">
    <property type="component" value="Unassembled WGS sequence"/>
</dbReference>
<evidence type="ECO:0000313" key="4">
    <source>
        <dbReference type="EMBL" id="KAK3184164.1"/>
    </source>
</evidence>
<gene>
    <name evidence="4" type="ORF">Dsin_031450</name>
</gene>
<proteinExistence type="predicted"/>
<dbReference type="PANTHER" id="PTHR24186">
    <property type="entry name" value="PROTEIN PHOSPHATASE 1 REGULATORY SUBUNIT"/>
    <property type="match status" value="1"/>
</dbReference>
<dbReference type="SMART" id="SM00248">
    <property type="entry name" value="ANK"/>
    <property type="match status" value="3"/>
</dbReference>
<evidence type="ECO:0000313" key="5">
    <source>
        <dbReference type="Proteomes" id="UP001281410"/>
    </source>
</evidence>
<dbReference type="PROSITE" id="PS50297">
    <property type="entry name" value="ANK_REP_REGION"/>
    <property type="match status" value="3"/>
</dbReference>
<dbReference type="AlphaFoldDB" id="A0AAD9ZMV4"/>
<dbReference type="PANTHER" id="PTHR24186:SF46">
    <property type="entry name" value="PROTEIN ACCELERATED CELL DEATH 6-LIKE"/>
    <property type="match status" value="1"/>
</dbReference>
<keyword evidence="5" id="KW-1185">Reference proteome</keyword>
<comment type="caution">
    <text evidence="4">The sequence shown here is derived from an EMBL/GenBank/DDBJ whole genome shotgun (WGS) entry which is preliminary data.</text>
</comment>
<evidence type="ECO:0000256" key="1">
    <source>
        <dbReference type="ARBA" id="ARBA00022737"/>
    </source>
</evidence>
<feature type="repeat" description="ANK" evidence="3">
    <location>
        <begin position="108"/>
        <end position="141"/>
    </location>
</feature>
<dbReference type="Pfam" id="PF12796">
    <property type="entry name" value="Ank_2"/>
    <property type="match status" value="1"/>
</dbReference>